<proteinExistence type="predicted"/>
<dbReference type="AlphaFoldDB" id="A0A412BU68"/>
<protein>
    <submittedName>
        <fullName evidence="2">DUF2975 domain-containing protein</fullName>
    </submittedName>
</protein>
<dbReference type="EMBL" id="QRTJ01000036">
    <property type="protein sequence ID" value="RGQ63309.1"/>
    <property type="molecule type" value="Genomic_DNA"/>
</dbReference>
<evidence type="ECO:0000313" key="2">
    <source>
        <dbReference type="EMBL" id="RGQ63309.1"/>
    </source>
</evidence>
<keyword evidence="1" id="KW-1133">Transmembrane helix</keyword>
<evidence type="ECO:0000256" key="1">
    <source>
        <dbReference type="SAM" id="Phobius"/>
    </source>
</evidence>
<keyword evidence="1" id="KW-0472">Membrane</keyword>
<comment type="caution">
    <text evidence="2">The sequence shown here is derived from an EMBL/GenBank/DDBJ whole genome shotgun (WGS) entry which is preliminary data.</text>
</comment>
<feature type="transmembrane region" description="Helical" evidence="1">
    <location>
        <begin position="12"/>
        <end position="44"/>
    </location>
</feature>
<gene>
    <name evidence="2" type="ORF">DWY88_14315</name>
</gene>
<keyword evidence="1" id="KW-0812">Transmembrane</keyword>
<feature type="transmembrane region" description="Helical" evidence="1">
    <location>
        <begin position="136"/>
        <end position="155"/>
    </location>
</feature>
<sequence length="169" mass="18902">MKQKNLKKTAHFISILLNIGCIIFGIMSVSLFAGIMVIVCTQLFMPEMVQEAWGTAIKNGQTLSFGQCVFFFVCCLGLFICIFLALYNAKRVFGCIGKDNSPFTAKTGIQIRKIAVYILLSAVFSVLSVFKLISFPSFFMCALFTLILYCISLIFDYGCELQQEVDETL</sequence>
<dbReference type="RefSeq" id="WP_118014191.1">
    <property type="nucleotide sequence ID" value="NZ_QRTJ01000036.1"/>
</dbReference>
<accession>A0A412BU68</accession>
<evidence type="ECO:0000313" key="3">
    <source>
        <dbReference type="Proteomes" id="UP000286137"/>
    </source>
</evidence>
<feature type="transmembrane region" description="Helical" evidence="1">
    <location>
        <begin position="64"/>
        <end position="87"/>
    </location>
</feature>
<organism evidence="2 3">
    <name type="scientific">Mediterraneibacter gnavus</name>
    <name type="common">Ruminococcus gnavus</name>
    <dbReference type="NCBI Taxonomy" id="33038"/>
    <lineage>
        <taxon>Bacteria</taxon>
        <taxon>Bacillati</taxon>
        <taxon>Bacillota</taxon>
        <taxon>Clostridia</taxon>
        <taxon>Lachnospirales</taxon>
        <taxon>Lachnospiraceae</taxon>
        <taxon>Mediterraneibacter</taxon>
    </lineage>
</organism>
<name>A0A412BU68_MEDGN</name>
<reference evidence="2 3" key="1">
    <citation type="submission" date="2018-08" db="EMBL/GenBank/DDBJ databases">
        <title>A genome reference for cultivated species of the human gut microbiota.</title>
        <authorList>
            <person name="Zou Y."/>
            <person name="Xue W."/>
            <person name="Luo G."/>
        </authorList>
    </citation>
    <scope>NUCLEOTIDE SEQUENCE [LARGE SCALE GENOMIC DNA]</scope>
    <source>
        <strain evidence="2 3">AF27-4BH</strain>
    </source>
</reference>
<dbReference type="Proteomes" id="UP000286137">
    <property type="component" value="Unassembled WGS sequence"/>
</dbReference>
<feature type="transmembrane region" description="Helical" evidence="1">
    <location>
        <begin position="114"/>
        <end position="130"/>
    </location>
</feature>